<dbReference type="SUPFAM" id="SSF57184">
    <property type="entry name" value="Growth factor receptor domain"/>
    <property type="match status" value="1"/>
</dbReference>
<proteinExistence type="predicted"/>
<feature type="domain" description="Ig-like" evidence="7">
    <location>
        <begin position="148"/>
        <end position="248"/>
    </location>
</feature>
<dbReference type="Pfam" id="PF00219">
    <property type="entry name" value="IGFBP"/>
    <property type="match status" value="1"/>
</dbReference>
<feature type="domain" description="Kazal-like" evidence="9">
    <location>
        <begin position="82"/>
        <end position="146"/>
    </location>
</feature>
<reference evidence="10" key="2">
    <citation type="submission" date="2019-05" db="EMBL/GenBank/DDBJ databases">
        <title>Unravelling the molecular evolution of spider venoms.</title>
        <authorList>
            <person name="Pineda S."/>
        </authorList>
    </citation>
    <scope>NUCLEOTIDE SEQUENCE</scope>
</reference>
<dbReference type="GO" id="GO:0009966">
    <property type="term" value="P:regulation of signal transduction"/>
    <property type="evidence" value="ECO:0007669"/>
    <property type="project" value="TreeGrafter"/>
</dbReference>
<evidence type="ECO:0000256" key="2">
    <source>
        <dbReference type="ARBA" id="ARBA00022525"/>
    </source>
</evidence>
<dbReference type="InterPro" id="IPR003599">
    <property type="entry name" value="Ig_sub"/>
</dbReference>
<dbReference type="InterPro" id="IPR036058">
    <property type="entry name" value="Kazal_dom_sf"/>
</dbReference>
<keyword evidence="2" id="KW-0964">Secreted</keyword>
<dbReference type="EMBL" id="HAHM01000124">
    <property type="protein sequence ID" value="SNX34088.1"/>
    <property type="molecule type" value="Transcribed_RNA"/>
</dbReference>
<keyword evidence="4" id="KW-1015">Disulfide bond</keyword>
<dbReference type="CDD" id="cd00104">
    <property type="entry name" value="KAZAL_FS"/>
    <property type="match status" value="1"/>
</dbReference>
<comment type="subcellular location">
    <subcellularLocation>
        <location evidence="1">Secreted</location>
    </subcellularLocation>
</comment>
<dbReference type="SUPFAM" id="SSF100895">
    <property type="entry name" value="Kazal-type serine protease inhibitors"/>
    <property type="match status" value="1"/>
</dbReference>
<keyword evidence="3 6" id="KW-0732">Signal</keyword>
<dbReference type="InterPro" id="IPR013783">
    <property type="entry name" value="Ig-like_fold"/>
</dbReference>
<dbReference type="Pfam" id="PF00050">
    <property type="entry name" value="Kazal_1"/>
    <property type="match status" value="1"/>
</dbReference>
<dbReference type="AlphaFoldDB" id="A0A4Q8K3A8"/>
<evidence type="ECO:0000259" key="7">
    <source>
        <dbReference type="PROSITE" id="PS50835"/>
    </source>
</evidence>
<evidence type="ECO:0000256" key="5">
    <source>
        <dbReference type="ARBA" id="ARBA00023319"/>
    </source>
</evidence>
<keyword evidence="5" id="KW-0393">Immunoglobulin domain</keyword>
<dbReference type="SMART" id="SM00280">
    <property type="entry name" value="KAZAL"/>
    <property type="match status" value="1"/>
</dbReference>
<evidence type="ECO:0000256" key="4">
    <source>
        <dbReference type="ARBA" id="ARBA00023157"/>
    </source>
</evidence>
<dbReference type="InterPro" id="IPR000867">
    <property type="entry name" value="IGFBP-like"/>
</dbReference>
<dbReference type="InterPro" id="IPR003598">
    <property type="entry name" value="Ig_sub2"/>
</dbReference>
<dbReference type="InterPro" id="IPR002350">
    <property type="entry name" value="Kazal_dom"/>
</dbReference>
<evidence type="ECO:0000256" key="6">
    <source>
        <dbReference type="SAM" id="SignalP"/>
    </source>
</evidence>
<name>A0A4Q8K3A8_9ARAC</name>
<dbReference type="PROSITE" id="PS51323">
    <property type="entry name" value="IGFBP_N_2"/>
    <property type="match status" value="1"/>
</dbReference>
<dbReference type="PANTHER" id="PTHR14186">
    <property type="entry name" value="INSULIN-LIKE GROWTH FACTOR BINDING PROTEIN-RELATED"/>
    <property type="match status" value="1"/>
</dbReference>
<dbReference type="Gene3D" id="2.60.40.10">
    <property type="entry name" value="Immunoglobulins"/>
    <property type="match status" value="1"/>
</dbReference>
<evidence type="ECO:0000256" key="3">
    <source>
        <dbReference type="ARBA" id="ARBA00022729"/>
    </source>
</evidence>
<dbReference type="SMART" id="SM00409">
    <property type="entry name" value="IG"/>
    <property type="match status" value="1"/>
</dbReference>
<dbReference type="InterPro" id="IPR009030">
    <property type="entry name" value="Growth_fac_rcpt_cys_sf"/>
</dbReference>
<dbReference type="PANTHER" id="PTHR14186:SF19">
    <property type="entry name" value="INSULIN-LIKE GROWTH FACTOR-BINDING PROTEIN 7"/>
    <property type="match status" value="1"/>
</dbReference>
<evidence type="ECO:0000259" key="8">
    <source>
        <dbReference type="PROSITE" id="PS51323"/>
    </source>
</evidence>
<dbReference type="InterPro" id="IPR036179">
    <property type="entry name" value="Ig-like_dom_sf"/>
</dbReference>
<evidence type="ECO:0000256" key="1">
    <source>
        <dbReference type="ARBA" id="ARBA00004613"/>
    </source>
</evidence>
<dbReference type="GO" id="GO:0001558">
    <property type="term" value="P:regulation of cell growth"/>
    <property type="evidence" value="ECO:0007669"/>
    <property type="project" value="InterPro"/>
</dbReference>
<feature type="chain" id="PRO_5020830404" evidence="6">
    <location>
        <begin position="24"/>
        <end position="266"/>
    </location>
</feature>
<dbReference type="SUPFAM" id="SSF48726">
    <property type="entry name" value="Immunoglobulin"/>
    <property type="match status" value="1"/>
</dbReference>
<organism evidence="10">
    <name type="scientific">Liphistius thaleban</name>
    <dbReference type="NCBI Taxonomy" id="1905330"/>
    <lineage>
        <taxon>Eukaryota</taxon>
        <taxon>Metazoa</taxon>
        <taxon>Ecdysozoa</taxon>
        <taxon>Arthropoda</taxon>
        <taxon>Chelicerata</taxon>
        <taxon>Arachnida</taxon>
        <taxon>Araneae</taxon>
        <taxon>Mesothelae</taxon>
        <taxon>Liphistiidae</taxon>
        <taxon>Liphistius</taxon>
    </lineage>
</organism>
<dbReference type="InterPro" id="IPR011390">
    <property type="entry name" value="IGFBP_rP_mac25"/>
</dbReference>
<reference evidence="10" key="1">
    <citation type="submission" date="2017-05" db="EMBL/GenBank/DDBJ databases">
        <authorList>
            <person name="QRISCLOUD D."/>
        </authorList>
    </citation>
    <scope>NUCLEOTIDE SEQUENCE</scope>
</reference>
<dbReference type="InterPro" id="IPR007110">
    <property type="entry name" value="Ig-like_dom"/>
</dbReference>
<evidence type="ECO:0000259" key="9">
    <source>
        <dbReference type="PROSITE" id="PS51465"/>
    </source>
</evidence>
<dbReference type="GO" id="GO:0005576">
    <property type="term" value="C:extracellular region"/>
    <property type="evidence" value="ECO:0007669"/>
    <property type="project" value="UniProtKB-SubCell"/>
</dbReference>
<dbReference type="PROSITE" id="PS51465">
    <property type="entry name" value="KAZAL_2"/>
    <property type="match status" value="1"/>
</dbReference>
<dbReference type="GO" id="GO:0005520">
    <property type="term" value="F:insulin-like growth factor binding"/>
    <property type="evidence" value="ECO:0007669"/>
    <property type="project" value="InterPro"/>
</dbReference>
<feature type="domain" description="IGFBP N-terminal" evidence="8">
    <location>
        <begin position="23"/>
        <end position="106"/>
    </location>
</feature>
<sequence length="266" mass="29103">MKHVGLLLVAIVATLLVYQEATAEKKCGECDPLACRPPKDCLAGMVKDSCGCCFECARREGESCDDENLPPLYMNEHHGQCGENLECKPRTDLPPGDPLEAVCVCLRTDLLCGSDGKTYQNECQLTEARYRQRDGLRAIHRGPCKAAPKIASPPENVSNKTGGNVAMVCEATGWPIPSMEWRVDRGDGDTVPLPTDDPKIAVQSRGGPSKYEITSWLQLLNISPRDDATYWCIAKNEEGEASAAARLFVIDQTEKHAQRGVINNDL</sequence>
<protein>
    <submittedName>
        <fullName evidence="10">U23-Liphistoxin-Lth1a_1</fullName>
    </submittedName>
</protein>
<dbReference type="FunFam" id="2.60.40.10:FF:000032">
    <property type="entry name" value="palladin isoform X1"/>
    <property type="match status" value="1"/>
</dbReference>
<dbReference type="SMART" id="SM00408">
    <property type="entry name" value="IGc2"/>
    <property type="match status" value="1"/>
</dbReference>
<dbReference type="Pfam" id="PF13927">
    <property type="entry name" value="Ig_3"/>
    <property type="match status" value="1"/>
</dbReference>
<feature type="signal peptide" evidence="6">
    <location>
        <begin position="1"/>
        <end position="23"/>
    </location>
</feature>
<dbReference type="PROSITE" id="PS50835">
    <property type="entry name" value="IG_LIKE"/>
    <property type="match status" value="1"/>
</dbReference>
<accession>A0A4Q8K3A8</accession>
<dbReference type="Gene3D" id="3.30.60.30">
    <property type="match status" value="1"/>
</dbReference>
<dbReference type="Gene3D" id="4.10.40.20">
    <property type="match status" value="1"/>
</dbReference>
<evidence type="ECO:0000313" key="10">
    <source>
        <dbReference type="EMBL" id="SNX34088.1"/>
    </source>
</evidence>